<reference evidence="2 3" key="1">
    <citation type="submission" date="2023-08" db="EMBL/GenBank/DDBJ databases">
        <title>Black Yeasts Isolated from many extreme environments.</title>
        <authorList>
            <person name="Coleine C."/>
            <person name="Stajich J.E."/>
            <person name="Selbmann L."/>
        </authorList>
    </citation>
    <scope>NUCLEOTIDE SEQUENCE [LARGE SCALE GENOMIC DNA]</scope>
    <source>
        <strain evidence="2 3">CCFEE 5910</strain>
    </source>
</reference>
<dbReference type="PROSITE" id="PS51257">
    <property type="entry name" value="PROKAR_LIPOPROTEIN"/>
    <property type="match status" value="1"/>
</dbReference>
<gene>
    <name evidence="2" type="ORF">LTR05_008459</name>
</gene>
<feature type="chain" id="PRO_5042974355" evidence="1">
    <location>
        <begin position="24"/>
        <end position="137"/>
    </location>
</feature>
<dbReference type="AlphaFoldDB" id="A0AAN7PHV0"/>
<comment type="caution">
    <text evidence="2">The sequence shown here is derived from an EMBL/GenBank/DDBJ whole genome shotgun (WGS) entry which is preliminary data.</text>
</comment>
<evidence type="ECO:0000313" key="2">
    <source>
        <dbReference type="EMBL" id="KAK5080754.1"/>
    </source>
</evidence>
<name>A0AAN7PHV0_9EURO</name>
<dbReference type="Proteomes" id="UP001309876">
    <property type="component" value="Unassembled WGS sequence"/>
</dbReference>
<keyword evidence="1" id="KW-0732">Signal</keyword>
<sequence length="137" mass="15370">MFLNLPKATILVLILALHTATSACQTNYVFGDPVDPKQQSPNLRTITMWLENLSVSVDIPAERRGKCINVEDEVPPTWAEGACPDHVYIPPVPPASFFPGKDCQSWTVVQTDIPSYPGERTLEFRNTYDHKSFKCAY</sequence>
<proteinExistence type="predicted"/>
<accession>A0AAN7PHV0</accession>
<evidence type="ECO:0000313" key="3">
    <source>
        <dbReference type="Proteomes" id="UP001309876"/>
    </source>
</evidence>
<feature type="signal peptide" evidence="1">
    <location>
        <begin position="1"/>
        <end position="23"/>
    </location>
</feature>
<organism evidence="2 3">
    <name type="scientific">Lithohypha guttulata</name>
    <dbReference type="NCBI Taxonomy" id="1690604"/>
    <lineage>
        <taxon>Eukaryota</taxon>
        <taxon>Fungi</taxon>
        <taxon>Dikarya</taxon>
        <taxon>Ascomycota</taxon>
        <taxon>Pezizomycotina</taxon>
        <taxon>Eurotiomycetes</taxon>
        <taxon>Chaetothyriomycetidae</taxon>
        <taxon>Chaetothyriales</taxon>
        <taxon>Trichomeriaceae</taxon>
        <taxon>Lithohypha</taxon>
    </lineage>
</organism>
<dbReference type="EMBL" id="JAVRRJ010000012">
    <property type="protein sequence ID" value="KAK5080754.1"/>
    <property type="molecule type" value="Genomic_DNA"/>
</dbReference>
<evidence type="ECO:0000256" key="1">
    <source>
        <dbReference type="SAM" id="SignalP"/>
    </source>
</evidence>
<keyword evidence="3" id="KW-1185">Reference proteome</keyword>
<protein>
    <submittedName>
        <fullName evidence="2">Uncharacterized protein</fullName>
    </submittedName>
</protein>